<reference evidence="4" key="1">
    <citation type="journal article" date="2021" name="J. Phycol.">
        <title>Olisthodiscus represents a new class of Ochrophyta.</title>
        <authorList>
            <person name="Barcyte D."/>
            <person name="Eikrem W."/>
            <person name="Engesmo A."/>
            <person name="Seoane S."/>
            <person name="Wohlmann J."/>
            <person name="Horak A."/>
            <person name="Yurchenko T."/>
            <person name="Elias M."/>
        </authorList>
    </citation>
    <scope>NUCLEOTIDE SEQUENCE</scope>
    <source>
        <strain evidence="4">K-0444</strain>
    </source>
</reference>
<dbReference type="NCBIfam" id="TIGR00002">
    <property type="entry name" value="S16"/>
    <property type="match status" value="1"/>
</dbReference>
<protein>
    <submittedName>
        <fullName evidence="4">Ribosomal protein S16</fullName>
    </submittedName>
</protein>
<dbReference type="InterPro" id="IPR020592">
    <property type="entry name" value="Ribosomal_bS16_CS"/>
</dbReference>
<organism evidence="4">
    <name type="scientific">Olisthodiscus luteus</name>
    <name type="common">Marine phytoflagellate</name>
    <dbReference type="NCBI Taxonomy" id="83000"/>
    <lineage>
        <taxon>Eukaryota</taxon>
        <taxon>Sar</taxon>
        <taxon>Stramenopiles</taxon>
        <taxon>Ochrophyta</taxon>
        <taxon>Olisthodiscophyceae</taxon>
        <taxon>Olisthodiscaceae</taxon>
        <taxon>Olisthodiscus</taxon>
    </lineage>
</organism>
<dbReference type="RefSeq" id="YP_010152899.1">
    <property type="nucleotide sequence ID" value="NC_057170.1"/>
</dbReference>
<evidence type="ECO:0000256" key="3">
    <source>
        <dbReference type="ARBA" id="ARBA00023274"/>
    </source>
</evidence>
<dbReference type="GO" id="GO:0005739">
    <property type="term" value="C:mitochondrion"/>
    <property type="evidence" value="ECO:0007669"/>
    <property type="project" value="GOC"/>
</dbReference>
<dbReference type="GO" id="GO:0032543">
    <property type="term" value="P:mitochondrial translation"/>
    <property type="evidence" value="ECO:0007669"/>
    <property type="project" value="TreeGrafter"/>
</dbReference>
<dbReference type="HAMAP" id="MF_00385">
    <property type="entry name" value="Ribosomal_bS16"/>
    <property type="match status" value="1"/>
</dbReference>
<dbReference type="InterPro" id="IPR023803">
    <property type="entry name" value="Ribosomal_bS16_dom_sf"/>
</dbReference>
<keyword evidence="3" id="KW-0687">Ribonucleoprotein</keyword>
<accession>A0A7U0QGD1</accession>
<dbReference type="SUPFAM" id="SSF54565">
    <property type="entry name" value="Ribosomal protein S16"/>
    <property type="match status" value="1"/>
</dbReference>
<dbReference type="InterPro" id="IPR000307">
    <property type="entry name" value="Ribosomal_bS16"/>
</dbReference>
<dbReference type="GO" id="GO:0003735">
    <property type="term" value="F:structural constituent of ribosome"/>
    <property type="evidence" value="ECO:0007669"/>
    <property type="project" value="InterPro"/>
</dbReference>
<dbReference type="AlphaFoldDB" id="A0A7U0QGD1"/>
<dbReference type="Pfam" id="PF00886">
    <property type="entry name" value="Ribosomal_S16"/>
    <property type="match status" value="1"/>
</dbReference>
<dbReference type="PROSITE" id="PS00732">
    <property type="entry name" value="RIBOSOMAL_S16"/>
    <property type="match status" value="1"/>
</dbReference>
<evidence type="ECO:0000256" key="1">
    <source>
        <dbReference type="ARBA" id="ARBA00006668"/>
    </source>
</evidence>
<keyword evidence="2 4" id="KW-0689">Ribosomal protein</keyword>
<dbReference type="GO" id="GO:0015935">
    <property type="term" value="C:small ribosomal subunit"/>
    <property type="evidence" value="ECO:0007669"/>
    <property type="project" value="TreeGrafter"/>
</dbReference>
<gene>
    <name evidence="4" type="primary">rps16</name>
</gene>
<dbReference type="EMBL" id="MT859097">
    <property type="protein sequence ID" value="QQW50560.1"/>
    <property type="molecule type" value="Genomic_DNA"/>
</dbReference>
<dbReference type="Gene3D" id="3.30.1320.10">
    <property type="match status" value="1"/>
</dbReference>
<evidence type="ECO:0000313" key="4">
    <source>
        <dbReference type="EMBL" id="QQW50560.1"/>
    </source>
</evidence>
<sequence>MLKVRLKRLGRKKYPTYRVVLMVDRSGRNGKPIEELGYYNPITKASYINLERLKIRLKQGAKPTKTVYNLFVKSNLIT</sequence>
<keyword evidence="4" id="KW-0934">Plastid</keyword>
<dbReference type="GeneID" id="67154517"/>
<name>A0A7U0QGD1_OLILU</name>
<evidence type="ECO:0000256" key="2">
    <source>
        <dbReference type="ARBA" id="ARBA00022980"/>
    </source>
</evidence>
<proteinExistence type="inferred from homology"/>
<comment type="similarity">
    <text evidence="1">Belongs to the bacterial ribosomal protein bS16 family.</text>
</comment>
<dbReference type="PANTHER" id="PTHR12919:SF20">
    <property type="entry name" value="SMALL RIBOSOMAL SUBUNIT PROTEIN BS16M"/>
    <property type="match status" value="1"/>
</dbReference>
<geneLocation type="plastid" evidence="4"/>
<dbReference type="PANTHER" id="PTHR12919">
    <property type="entry name" value="30S RIBOSOMAL PROTEIN S16"/>
    <property type="match status" value="1"/>
</dbReference>